<accession>E3PY84</accession>
<dbReference type="BioCyc" id="CSTI499177:GJE9-1327-MONOMER"/>
<dbReference type="AlphaFoldDB" id="E3PY84"/>
<proteinExistence type="predicted"/>
<dbReference type="HOGENOM" id="CLU_1822076_0_0_9"/>
<keyword evidence="2" id="KW-1185">Reference proteome</keyword>
<dbReference type="STRING" id="1511.CLOST_1279"/>
<evidence type="ECO:0000313" key="1">
    <source>
        <dbReference type="EMBL" id="CBH21399.1"/>
    </source>
</evidence>
<name>E3PY84_ACESD</name>
<organism evidence="1 2">
    <name type="scientific">Acetoanaerobium sticklandii (strain ATCC 12662 / DSM 519 / JCM 1433 / CCUG 9281 / NCIMB 10654 / HF)</name>
    <name type="common">Clostridium sticklandii</name>
    <dbReference type="NCBI Taxonomy" id="499177"/>
    <lineage>
        <taxon>Bacteria</taxon>
        <taxon>Bacillati</taxon>
        <taxon>Bacillota</taxon>
        <taxon>Clostridia</taxon>
        <taxon>Peptostreptococcales</taxon>
        <taxon>Filifactoraceae</taxon>
        <taxon>Acetoanaerobium</taxon>
    </lineage>
</organism>
<evidence type="ECO:0000313" key="2">
    <source>
        <dbReference type="Proteomes" id="UP000007041"/>
    </source>
</evidence>
<dbReference type="KEGG" id="cst:CLOST_1279"/>
<reference evidence="2" key="1">
    <citation type="journal article" date="2010" name="BMC Genomics">
        <title>Clostridium sticklandii, a specialist in amino acid degradation:revisiting its metabolism through its genome sequence.</title>
        <authorList>
            <person name="Fonknechten N."/>
            <person name="Chaussonnerie S."/>
            <person name="Tricot S."/>
            <person name="Lajus A."/>
            <person name="Andreesen J.R."/>
            <person name="Perchat N."/>
            <person name="Pelletier E."/>
            <person name="Gouyvenoux M."/>
            <person name="Barbe V."/>
            <person name="Salanoubat M."/>
            <person name="Le Paslier D."/>
            <person name="Weissenbach J."/>
            <person name="Cohen G.N."/>
            <person name="Kreimeyer A."/>
        </authorList>
    </citation>
    <scope>NUCLEOTIDE SEQUENCE [LARGE SCALE GENOMIC DNA]</scope>
    <source>
        <strain evidence="2">ATCC 12662 / DSM 519 / JCM 1433 / CCUG 9281 / NCIMB 10654 / HF</strain>
    </source>
</reference>
<gene>
    <name evidence="1" type="ordered locus">CLOST_1279</name>
</gene>
<dbReference type="GeneID" id="35559153"/>
<dbReference type="RefSeq" id="WP_013361492.1">
    <property type="nucleotide sequence ID" value="NC_014614.1"/>
</dbReference>
<sequence>MRAYLKSIHHIKIKYFIKLSEKAQYLSFEEDSKASKALVDSIIQILEIYSKLRKVIKTRNVLHIDKITEEEIIVFEFDAANNIETLCLIHEDSLGYKYINVPEAFLNKRETCFETENLGSSFIPELEVTNIFYDADGFIIG</sequence>
<dbReference type="Proteomes" id="UP000007041">
    <property type="component" value="Chromosome"/>
</dbReference>
<protein>
    <submittedName>
        <fullName evidence="1">Uncharacterized protein</fullName>
    </submittedName>
</protein>
<dbReference type="EMBL" id="FP565809">
    <property type="protein sequence ID" value="CBH21399.1"/>
    <property type="molecule type" value="Genomic_DNA"/>
</dbReference>